<proteinExistence type="predicted"/>
<evidence type="ECO:0000313" key="1">
    <source>
        <dbReference type="EMBL" id="MBA0695695.1"/>
    </source>
</evidence>
<sequence>MLQVWKWRRMHEEFPTTEERICNIEKEAWSLFS</sequence>
<reference evidence="1 2" key="1">
    <citation type="journal article" date="2019" name="Genome Biol. Evol.">
        <title>Insights into the evolution of the New World diploid cottons (Gossypium, subgenus Houzingenia) based on genome sequencing.</title>
        <authorList>
            <person name="Grover C.E."/>
            <person name="Arick M.A. 2nd"/>
            <person name="Thrash A."/>
            <person name="Conover J.L."/>
            <person name="Sanders W.S."/>
            <person name="Peterson D.G."/>
            <person name="Frelichowski J.E."/>
            <person name="Scheffler J.A."/>
            <person name="Scheffler B.E."/>
            <person name="Wendel J.F."/>
        </authorList>
    </citation>
    <scope>NUCLEOTIDE SEQUENCE [LARGE SCALE GENOMIC DNA]</scope>
    <source>
        <strain evidence="1">185</strain>
        <tissue evidence="1">Leaf</tissue>
    </source>
</reference>
<name>A0A7J8Y7Y1_GOSAI</name>
<protein>
    <submittedName>
        <fullName evidence="1">Uncharacterized protein</fullName>
    </submittedName>
</protein>
<keyword evidence="2" id="KW-1185">Reference proteome</keyword>
<feature type="non-terminal residue" evidence="1">
    <location>
        <position position="1"/>
    </location>
</feature>
<dbReference type="EMBL" id="JABFAA010000011">
    <property type="protein sequence ID" value="MBA0695695.1"/>
    <property type="molecule type" value="Genomic_DNA"/>
</dbReference>
<evidence type="ECO:0000313" key="2">
    <source>
        <dbReference type="Proteomes" id="UP000593577"/>
    </source>
</evidence>
<dbReference type="Proteomes" id="UP000593577">
    <property type="component" value="Unassembled WGS sequence"/>
</dbReference>
<organism evidence="1 2">
    <name type="scientific">Gossypium aridum</name>
    <name type="common">American cotton</name>
    <name type="synonym">Erioxylum aridum</name>
    <dbReference type="NCBI Taxonomy" id="34290"/>
    <lineage>
        <taxon>Eukaryota</taxon>
        <taxon>Viridiplantae</taxon>
        <taxon>Streptophyta</taxon>
        <taxon>Embryophyta</taxon>
        <taxon>Tracheophyta</taxon>
        <taxon>Spermatophyta</taxon>
        <taxon>Magnoliopsida</taxon>
        <taxon>eudicotyledons</taxon>
        <taxon>Gunneridae</taxon>
        <taxon>Pentapetalae</taxon>
        <taxon>rosids</taxon>
        <taxon>malvids</taxon>
        <taxon>Malvales</taxon>
        <taxon>Malvaceae</taxon>
        <taxon>Malvoideae</taxon>
        <taxon>Gossypium</taxon>
    </lineage>
</organism>
<gene>
    <name evidence="1" type="ORF">Goari_002305</name>
</gene>
<accession>A0A7J8Y7Y1</accession>
<dbReference type="AlphaFoldDB" id="A0A7J8Y7Y1"/>
<comment type="caution">
    <text evidence="1">The sequence shown here is derived from an EMBL/GenBank/DDBJ whole genome shotgun (WGS) entry which is preliminary data.</text>
</comment>